<geneLocation type="plasmid" evidence="2 3">
    <name>p319</name>
</geneLocation>
<keyword evidence="3" id="KW-1185">Reference proteome</keyword>
<feature type="chain" id="PRO_5042940853" evidence="1">
    <location>
        <begin position="18"/>
        <end position="241"/>
    </location>
</feature>
<dbReference type="RefSeq" id="WP_043011840.1">
    <property type="nucleotide sequence ID" value="NZ_CP009620.1"/>
</dbReference>
<evidence type="ECO:0000256" key="1">
    <source>
        <dbReference type="SAM" id="SignalP"/>
    </source>
</evidence>
<name>A0AAN0W0Q3_9VIBR</name>
<dbReference type="EMBL" id="CP009620">
    <property type="protein sequence ID" value="AIW22910.1"/>
    <property type="molecule type" value="Genomic_DNA"/>
</dbReference>
<dbReference type="Proteomes" id="UP000030081">
    <property type="component" value="Plasmid p319"/>
</dbReference>
<dbReference type="AlphaFoldDB" id="A0AAN0W0Q3"/>
<feature type="signal peptide" evidence="1">
    <location>
        <begin position="1"/>
        <end position="17"/>
    </location>
</feature>
<dbReference type="InterPro" id="IPR039555">
    <property type="entry name" value="TraF/TrbB"/>
</dbReference>
<evidence type="ECO:0000313" key="2">
    <source>
        <dbReference type="EMBL" id="AIW22910.1"/>
    </source>
</evidence>
<keyword evidence="2" id="KW-0614">Plasmid</keyword>
<protein>
    <submittedName>
        <fullName evidence="2">Conjugal transfer protein TraF</fullName>
    </submittedName>
</protein>
<evidence type="ECO:0000313" key="3">
    <source>
        <dbReference type="Proteomes" id="UP000030081"/>
    </source>
</evidence>
<dbReference type="Pfam" id="PF13728">
    <property type="entry name" value="TraF"/>
    <property type="match status" value="1"/>
</dbReference>
<keyword evidence="1" id="KW-0732">Signal</keyword>
<dbReference type="KEGG" id="vcy:IX92_28155"/>
<proteinExistence type="predicted"/>
<organism evidence="2 3">
    <name type="scientific">Vibrio coralliilyticus</name>
    <dbReference type="NCBI Taxonomy" id="190893"/>
    <lineage>
        <taxon>Bacteria</taxon>
        <taxon>Pseudomonadati</taxon>
        <taxon>Pseudomonadota</taxon>
        <taxon>Gammaproteobacteria</taxon>
        <taxon>Vibrionales</taxon>
        <taxon>Vibrionaceae</taxon>
        <taxon>Vibrio</taxon>
    </lineage>
</organism>
<reference evidence="2 3" key="1">
    <citation type="submission" date="2014-10" db="EMBL/GenBank/DDBJ databases">
        <title>The Complete Genome Sequence for the Shellfish Pathogen Vibrio coralliilyticus RE98 Isolated from a Shellfish Hatchery.</title>
        <authorList>
            <person name="Richards G.P."/>
            <person name="Bono J.L."/>
            <person name="Watson M.A."/>
            <person name="Needleman D.S."/>
        </authorList>
    </citation>
    <scope>NUCLEOTIDE SEQUENCE [LARGE SCALE GENOMIC DNA]</scope>
    <source>
        <strain evidence="2 3">RE98</strain>
        <plasmid evidence="2 3">p319</plasmid>
    </source>
</reference>
<sequence length="241" mass="27399">MRILVCLILLCSPRLGAEPLGWRWYNGPRVTSELPAPKPAPSLSPRAQLRWFHQYYKTALAQATLAPDNLEHALTLMRLHHFILTKTEHTAATFLRVLTHHPELSTVIAHPMAHNARKIYYERQAQTQTRALATLSQQGWGLFWLYRGADPYTQALAPSLQTLADRYELALLGISEDGILAPAVRRNRRHRGQLNVNTTPALMLVQPATGRIEPVAYGFLSTSELTRRLYHVATEYRHVTR</sequence>
<accession>A0AAN0W0Q3</accession>
<gene>
    <name evidence="2" type="ORF">IX92_28155</name>
</gene>